<evidence type="ECO:0000313" key="5">
    <source>
        <dbReference type="EMBL" id="GMA96794.1"/>
    </source>
</evidence>
<reference evidence="6" key="1">
    <citation type="journal article" date="2019" name="Int. J. Syst. Evol. Microbiol.">
        <title>The Global Catalogue of Microorganisms (GCM) 10K type strain sequencing project: providing services to taxonomists for standard genome sequencing and annotation.</title>
        <authorList>
            <consortium name="The Broad Institute Genomics Platform"/>
            <consortium name="The Broad Institute Genome Sequencing Center for Infectious Disease"/>
            <person name="Wu L."/>
            <person name="Ma J."/>
        </authorList>
    </citation>
    <scope>NUCLEOTIDE SEQUENCE [LARGE SCALE GENOMIC DNA]</scope>
    <source>
        <strain evidence="6">NBRC 108894</strain>
    </source>
</reference>
<comment type="caution">
    <text evidence="5">The sequence shown here is derived from an EMBL/GenBank/DDBJ whole genome shotgun (WGS) entry which is preliminary data.</text>
</comment>
<evidence type="ECO:0000256" key="2">
    <source>
        <dbReference type="ARBA" id="ARBA00022777"/>
    </source>
</evidence>
<dbReference type="EMBL" id="BSVB01000001">
    <property type="protein sequence ID" value="GMA96794.1"/>
    <property type="molecule type" value="Genomic_DNA"/>
</dbReference>
<keyword evidence="2" id="KW-0418">Kinase</keyword>
<gene>
    <name evidence="5" type="ORF">GCM10025881_36180</name>
</gene>
<feature type="domain" description="Histidine kinase/HSP90-like ATPase" evidence="4">
    <location>
        <begin position="3"/>
        <end position="92"/>
    </location>
</feature>
<dbReference type="Gene3D" id="3.30.565.10">
    <property type="entry name" value="Histidine kinase-like ATPase, C-terminal domain"/>
    <property type="match status" value="1"/>
</dbReference>
<dbReference type="InterPro" id="IPR050482">
    <property type="entry name" value="Sensor_HK_TwoCompSys"/>
</dbReference>
<protein>
    <recommendedName>
        <fullName evidence="4">Histidine kinase/HSP90-like ATPase domain-containing protein</fullName>
    </recommendedName>
</protein>
<organism evidence="5 6">
    <name type="scientific">Pseudolysinimonas kribbensis</name>
    <dbReference type="NCBI Taxonomy" id="433641"/>
    <lineage>
        <taxon>Bacteria</taxon>
        <taxon>Bacillati</taxon>
        <taxon>Actinomycetota</taxon>
        <taxon>Actinomycetes</taxon>
        <taxon>Micrococcales</taxon>
        <taxon>Microbacteriaceae</taxon>
        <taxon>Pseudolysinimonas</taxon>
    </lineage>
</organism>
<dbReference type="InterPro" id="IPR036890">
    <property type="entry name" value="HATPase_C_sf"/>
</dbReference>
<evidence type="ECO:0000259" key="4">
    <source>
        <dbReference type="Pfam" id="PF02518"/>
    </source>
</evidence>
<accession>A0ABQ6K8P8</accession>
<proteinExistence type="predicted"/>
<keyword evidence="3" id="KW-0902">Two-component regulatory system</keyword>
<evidence type="ECO:0000256" key="1">
    <source>
        <dbReference type="ARBA" id="ARBA00022679"/>
    </source>
</evidence>
<dbReference type="InterPro" id="IPR003594">
    <property type="entry name" value="HATPase_dom"/>
</dbReference>
<evidence type="ECO:0000313" key="6">
    <source>
        <dbReference type="Proteomes" id="UP001157034"/>
    </source>
</evidence>
<dbReference type="SUPFAM" id="SSF55874">
    <property type="entry name" value="ATPase domain of HSP90 chaperone/DNA topoisomerase II/histidine kinase"/>
    <property type="match status" value="1"/>
</dbReference>
<dbReference type="Proteomes" id="UP001157034">
    <property type="component" value="Unassembled WGS sequence"/>
</dbReference>
<name>A0ABQ6K8P8_9MICO</name>
<dbReference type="PANTHER" id="PTHR24421">
    <property type="entry name" value="NITRATE/NITRITE SENSOR PROTEIN NARX-RELATED"/>
    <property type="match status" value="1"/>
</dbReference>
<keyword evidence="6" id="KW-1185">Reference proteome</keyword>
<sequence length="94" mass="10295">MAIAEAMSEAVRNSLRHGGERGRVLRQVTADVSDRRVRVVVLDDGVGFDAAAVDPTRLGIREGMIRRMALAGGRAEVVSRPGRGTTVVLEWRRR</sequence>
<keyword evidence="1" id="KW-0808">Transferase</keyword>
<evidence type="ECO:0000256" key="3">
    <source>
        <dbReference type="ARBA" id="ARBA00023012"/>
    </source>
</evidence>
<dbReference type="Pfam" id="PF02518">
    <property type="entry name" value="HATPase_c"/>
    <property type="match status" value="1"/>
</dbReference>